<feature type="compositionally biased region" description="Low complexity" evidence="1">
    <location>
        <begin position="431"/>
        <end position="447"/>
    </location>
</feature>
<feature type="compositionally biased region" description="Basic and acidic residues" evidence="1">
    <location>
        <begin position="763"/>
        <end position="777"/>
    </location>
</feature>
<dbReference type="SMART" id="SM01319">
    <property type="entry name" value="Tankyrase_bdg_C"/>
    <property type="match status" value="1"/>
</dbReference>
<feature type="compositionally biased region" description="Polar residues" evidence="1">
    <location>
        <begin position="1440"/>
        <end position="1452"/>
    </location>
</feature>
<dbReference type="Proteomes" id="UP000322234">
    <property type="component" value="Unassembled WGS sequence"/>
</dbReference>
<dbReference type="GO" id="GO:0005634">
    <property type="term" value="C:nucleus"/>
    <property type="evidence" value="ECO:0007669"/>
    <property type="project" value="TreeGrafter"/>
</dbReference>
<reference evidence="3" key="1">
    <citation type="submission" date="2019-10" db="EMBL/GenBank/DDBJ databases">
        <title>The sequence and de novo assembly of the wild yak genome.</title>
        <authorList>
            <person name="Liu Y."/>
        </authorList>
    </citation>
    <scope>NUCLEOTIDE SEQUENCE [LARGE SCALE GENOMIC DNA]</scope>
    <source>
        <strain evidence="3">WY2019</strain>
    </source>
</reference>
<gene>
    <name evidence="3" type="ORF">E5288_WYG001658</name>
</gene>
<feature type="compositionally biased region" description="Basic and acidic residues" evidence="1">
    <location>
        <begin position="721"/>
        <end position="735"/>
    </location>
</feature>
<dbReference type="Pfam" id="PF15327">
    <property type="entry name" value="Tankyrase_bdg_C"/>
    <property type="match status" value="1"/>
</dbReference>
<feature type="compositionally biased region" description="Low complexity" evidence="1">
    <location>
        <begin position="210"/>
        <end position="219"/>
    </location>
</feature>
<feature type="region of interest" description="Disordered" evidence="1">
    <location>
        <begin position="1079"/>
        <end position="1153"/>
    </location>
</feature>
<evidence type="ECO:0000313" key="3">
    <source>
        <dbReference type="EMBL" id="MXQ98749.1"/>
    </source>
</evidence>
<feature type="compositionally biased region" description="Basic and acidic residues" evidence="1">
    <location>
        <begin position="33"/>
        <end position="47"/>
    </location>
</feature>
<proteinExistence type="predicted"/>
<dbReference type="InterPro" id="IPR032764">
    <property type="entry name" value="Tankyrase-bd_C"/>
</dbReference>
<feature type="compositionally biased region" description="Low complexity" evidence="1">
    <location>
        <begin position="270"/>
        <end position="284"/>
    </location>
</feature>
<feature type="compositionally biased region" description="Basic residues" evidence="1">
    <location>
        <begin position="1409"/>
        <end position="1418"/>
    </location>
</feature>
<dbReference type="GO" id="GO:0006302">
    <property type="term" value="P:double-strand break repair"/>
    <property type="evidence" value="ECO:0007669"/>
    <property type="project" value="TreeGrafter"/>
</dbReference>
<evidence type="ECO:0000313" key="4">
    <source>
        <dbReference type="Proteomes" id="UP000322234"/>
    </source>
</evidence>
<feature type="region of interest" description="Disordered" evidence="1">
    <location>
        <begin position="388"/>
        <end position="857"/>
    </location>
</feature>
<feature type="compositionally biased region" description="Gly residues" evidence="1">
    <location>
        <begin position="668"/>
        <end position="677"/>
    </location>
</feature>
<organism evidence="3 4">
    <name type="scientific">Bos mutus</name>
    <name type="common">wild yak</name>
    <dbReference type="NCBI Taxonomy" id="72004"/>
    <lineage>
        <taxon>Eukaryota</taxon>
        <taxon>Metazoa</taxon>
        <taxon>Chordata</taxon>
        <taxon>Craniata</taxon>
        <taxon>Vertebrata</taxon>
        <taxon>Euteleostomi</taxon>
        <taxon>Mammalia</taxon>
        <taxon>Eutheria</taxon>
        <taxon>Laurasiatheria</taxon>
        <taxon>Artiodactyla</taxon>
        <taxon>Ruminantia</taxon>
        <taxon>Pecora</taxon>
        <taxon>Bovidae</taxon>
        <taxon>Bovinae</taxon>
        <taxon>Bos</taxon>
    </lineage>
</organism>
<accession>A0A6B0S7F3</accession>
<sequence>MNMLAGPQPYGGNKRPLPFAPRSAAEALAGGEATREPGREEPGKEETPPLTPPARCAAPGGVRKAPLPFRPASERFAAPTVEEILAKMDQPRKEGLASPDRLWGSRLTFNHDGSSRYGPRSYGVAPGPRDDAGTLSKEWSQEGPAGSPADCPEEPSKTPEQRKSPSDLTFNGDLAQPAVSEPTTDVLKVPWVTPGPGPTLENGGAPGPGLPAEALGSGPESPRSDSLERGSPPRPHRPEAQSTAAPGPPSLPAETLGSPAAGPPEEGSHHPPASSAVAASEAPRPGSPPVRELALPDVPRTFASGDGAAPGDEDCPAGGLAQRRFSEGVLRPPGPDREQLGGSLATLPQAPGGLSALDHPLGSGTESSWSLSQSFEWTFPTRPAGLGVWRLDSPPPSPITEAAEAAEAAEAGNGAAGDWPSSTREEGVSQRGSGAPSAAEGPGRPASRGPGDNPSSSPSRMGSGADYPLESSPTAGHPPAPALPQVETHGEREPPPPTREAALRVLEPVLGQEQPAPPDQPCVLFVDAPEPGQVLSAEEDPVALALAETTRSRTAVQDPCRASPEPAGPESGSQWLDDLLASPPPSTRRSAPSELKGAPPPSACSEGLLGWAQKDLQSEFGIAGGPHPGGFRPSTWSQDASRDYSLGVASPRGDPGLGERDWASECGHGVGEGGPGEWAGRCALDCEEGEVGGQDGRGAGAPGGLGTQDRAIGKPSAPQSHEVDLQHWEFGKRDSQGTYSSRDAELQDQEFGKRDSQGTYSSRDAELQDQEFGKRDSLGTYSGRDASLQDWDFGKRDALGAYASRDEEGQGPESGQKDPLGRYSSSQDAGQQDPGFRRSDFGRSAWVPDYSGGLTRDFGARALSAGFSLEEAQRQDTEFEKKTPGRVSPGVAGRDAGWPETTEAGSVFSASGSQLQDGDPGQRDPSGWQGGADSREVGGPQAGGARSPGEADREGAERGWAGDFGLGVGAQPELAFGPGQRGWGSGFCAEAAEQSPQFGIIGDDRAGGASLSTCGQLGGGPFLPPEGAVGWTDQLGLWNLEVSSCVRAGSSSEAREDGVGQTGWADHAGVTDAGLVRRSQSGGAEAPGRLGVGDQDWPSEVGGPSQTREGGVGQTDWSGAEAGEFLKSRERGVGQADWTPEPRDRELGPGGVDWGDSLGLRHLEVPCELDSETSQGPRGRRLDQVDWAQDSELRNVELPAEARECGVGDVSQPLEPGVGNDDLSALGLEARGSSEARELGVGEMSGPDAEDGDPFLPLVVICPEEDGSGLQESPAFGPSPGDHPARSPPTGSQGQPGERLAAHSPEATAPRESAFLGSRAPSEEEGAAAGADRVEPREPGQDPLPSWRPQPDGEASWTDAVHSTRDATGASQGEQTPQGPPTSTPSQDFSFIEDTEILDSAMYRSRANLGRKRGHRAPAIRPGGTLGLSEAAASDARLFQDSTEPRASQTPSSDEEVVEEPQNRRTRVTKGLKVSLFPGLSPSALKAKLRSRNRSADEGEPSEGKAGQKESMQRSKSCKVPGLGKPHALPPKPDKSSGSEGSSPNWLQALKLKKKKV</sequence>
<feature type="compositionally biased region" description="Basic and acidic residues" evidence="1">
    <location>
        <begin position="871"/>
        <end position="883"/>
    </location>
</feature>
<feature type="compositionally biased region" description="Basic and acidic residues" evidence="1">
    <location>
        <begin position="154"/>
        <end position="165"/>
    </location>
</feature>
<feature type="compositionally biased region" description="Basic and acidic residues" evidence="1">
    <location>
        <begin position="792"/>
        <end position="808"/>
    </location>
</feature>
<dbReference type="GO" id="GO:0071479">
    <property type="term" value="P:cellular response to ionizing radiation"/>
    <property type="evidence" value="ECO:0007669"/>
    <property type="project" value="TreeGrafter"/>
</dbReference>
<protein>
    <recommendedName>
        <fullName evidence="2">Tankyrase 1-binding protein C-terminal domain-containing protein</fullName>
    </recommendedName>
</protein>
<feature type="region of interest" description="Disordered" evidence="1">
    <location>
        <begin position="1234"/>
        <end position="1392"/>
    </location>
</feature>
<feature type="region of interest" description="Disordered" evidence="1">
    <location>
        <begin position="88"/>
        <end position="371"/>
    </location>
</feature>
<feature type="region of interest" description="Disordered" evidence="1">
    <location>
        <begin position="869"/>
        <end position="961"/>
    </location>
</feature>
<evidence type="ECO:0000256" key="1">
    <source>
        <dbReference type="SAM" id="MobiDB-lite"/>
    </source>
</evidence>
<comment type="caution">
    <text evidence="3">The sequence shown here is derived from an EMBL/GenBank/DDBJ whole genome shotgun (WGS) entry which is preliminary data.</text>
</comment>
<dbReference type="GO" id="GO:0000792">
    <property type="term" value="C:heterochromatin"/>
    <property type="evidence" value="ECO:0007669"/>
    <property type="project" value="TreeGrafter"/>
</dbReference>
<feature type="compositionally biased region" description="Basic and acidic residues" evidence="1">
    <location>
        <begin position="742"/>
        <end position="756"/>
    </location>
</feature>
<dbReference type="PANTHER" id="PTHR22042">
    <property type="entry name" value="TANKYRASE 1 BINDING PROTEIN"/>
    <property type="match status" value="1"/>
</dbReference>
<feature type="compositionally biased region" description="Low complexity" evidence="1">
    <location>
        <begin position="401"/>
        <end position="417"/>
    </location>
</feature>
<dbReference type="EMBL" id="VBQZ03000273">
    <property type="protein sequence ID" value="MXQ98749.1"/>
    <property type="molecule type" value="Genomic_DNA"/>
</dbReference>
<dbReference type="InterPro" id="IPR040006">
    <property type="entry name" value="TNKS1BP1-like"/>
</dbReference>
<feature type="compositionally biased region" description="Basic and acidic residues" evidence="1">
    <location>
        <begin position="1494"/>
        <end position="1513"/>
    </location>
</feature>
<feature type="region of interest" description="Disordered" evidence="1">
    <location>
        <begin position="1408"/>
        <end position="1557"/>
    </location>
</feature>
<evidence type="ECO:0000259" key="2">
    <source>
        <dbReference type="SMART" id="SM01319"/>
    </source>
</evidence>
<feature type="compositionally biased region" description="Gly residues" evidence="1">
    <location>
        <begin position="691"/>
        <end position="706"/>
    </location>
</feature>
<feature type="domain" description="Tankyrase 1-binding protein C-terminal" evidence="2">
    <location>
        <begin position="1386"/>
        <end position="1554"/>
    </location>
</feature>
<feature type="region of interest" description="Disordered" evidence="1">
    <location>
        <begin position="1"/>
        <end position="71"/>
    </location>
</feature>
<name>A0A6B0S7F3_9CETA</name>
<keyword evidence="4" id="KW-1185">Reference proteome</keyword>
<dbReference type="PANTHER" id="PTHR22042:SF2">
    <property type="entry name" value="182 KDA TANKYRASE-1-BINDING PROTEIN"/>
    <property type="match status" value="1"/>
</dbReference>